<dbReference type="Proteomes" id="UP001597304">
    <property type="component" value="Unassembled WGS sequence"/>
</dbReference>
<accession>A0ABW4KP15</accession>
<evidence type="ECO:0000313" key="4">
    <source>
        <dbReference type="Proteomes" id="UP001597304"/>
    </source>
</evidence>
<dbReference type="InterPro" id="IPR032259">
    <property type="entry name" value="HIBYL-CoA-H"/>
</dbReference>
<dbReference type="InterPro" id="IPR045004">
    <property type="entry name" value="ECH_dom"/>
</dbReference>
<dbReference type="CDD" id="cd06558">
    <property type="entry name" value="crotonase-like"/>
    <property type="match status" value="1"/>
</dbReference>
<reference evidence="4" key="1">
    <citation type="journal article" date="2019" name="Int. J. Syst. Evol. Microbiol.">
        <title>The Global Catalogue of Microorganisms (GCM) 10K type strain sequencing project: providing services to taxonomists for standard genome sequencing and annotation.</title>
        <authorList>
            <consortium name="The Broad Institute Genomics Platform"/>
            <consortium name="The Broad Institute Genome Sequencing Center for Infectious Disease"/>
            <person name="Wu L."/>
            <person name="Ma J."/>
        </authorList>
    </citation>
    <scope>NUCLEOTIDE SEQUENCE [LARGE SCALE GENOMIC DNA]</scope>
    <source>
        <strain evidence="4">LMG 29247</strain>
    </source>
</reference>
<proteinExistence type="predicted"/>
<dbReference type="NCBIfam" id="NF004127">
    <property type="entry name" value="PRK05617.1"/>
    <property type="match status" value="1"/>
</dbReference>
<dbReference type="Gene3D" id="3.90.226.10">
    <property type="entry name" value="2-enoyl-CoA Hydratase, Chain A, domain 1"/>
    <property type="match status" value="1"/>
</dbReference>
<keyword evidence="1" id="KW-0378">Hydrolase</keyword>
<organism evidence="3 4">
    <name type="scientific">Ottowia flava</name>
    <dbReference type="NCBI Taxonomy" id="2675430"/>
    <lineage>
        <taxon>Bacteria</taxon>
        <taxon>Pseudomonadati</taxon>
        <taxon>Pseudomonadota</taxon>
        <taxon>Betaproteobacteria</taxon>
        <taxon>Burkholderiales</taxon>
        <taxon>Comamonadaceae</taxon>
        <taxon>Ottowia</taxon>
    </lineage>
</organism>
<evidence type="ECO:0000313" key="3">
    <source>
        <dbReference type="EMBL" id="MFD1709248.1"/>
    </source>
</evidence>
<dbReference type="Pfam" id="PF16113">
    <property type="entry name" value="ECH_2"/>
    <property type="match status" value="1"/>
</dbReference>
<sequence length="375" mass="40389">MNTAATASPSELVLAERTAGGMGLITLNRPQALNALSLEMVRAITQVMRDWQHDASVKAVAIRGMGKVEGGFAPFGAFCAGGDIRFFHQAALAGDDALAAFFTEEYALNHLIHTYGKPYIAFMDGIVMGGGMGLSQGASLRVVTERSKMAMPETRIGLFPDVGGGYFLSRLPGHLGEYLALTGHVLKGDEAVAAGLADGAADVARLPALWQHLADTDWSDGQAVQRWLKAELQQPVQDRLAHLGEINHFFGLPSVAAIVSALEASDSAWARETAAELRTRSPLMLHVTLEQVRRARSMPLGDELRMERDLVHHCFHLRGAQTSETVEGIRALAVDKDHSPRWSPARIEDIGADEVQAYFASPWAAAQHPLAGLAN</sequence>
<name>A0ABW4KP15_9BURK</name>
<feature type="domain" description="Enoyl-CoA hydratase/isomerase" evidence="2">
    <location>
        <begin position="23"/>
        <end position="359"/>
    </location>
</feature>
<protein>
    <submittedName>
        <fullName evidence="3">Enoyl-CoA hydratase/isomerase family protein</fullName>
    </submittedName>
</protein>
<dbReference type="InterPro" id="IPR029045">
    <property type="entry name" value="ClpP/crotonase-like_dom_sf"/>
</dbReference>
<keyword evidence="4" id="KW-1185">Reference proteome</keyword>
<dbReference type="EMBL" id="JBHUEJ010000003">
    <property type="protein sequence ID" value="MFD1709248.1"/>
    <property type="molecule type" value="Genomic_DNA"/>
</dbReference>
<dbReference type="PANTHER" id="PTHR43176:SF6">
    <property type="entry name" value="3-HYDROXYISOBUTYRYL-COA HYDROLASE"/>
    <property type="match status" value="1"/>
</dbReference>
<dbReference type="RefSeq" id="WP_147912993.1">
    <property type="nucleotide sequence ID" value="NZ_JBHUEJ010000003.1"/>
</dbReference>
<dbReference type="PANTHER" id="PTHR43176">
    <property type="entry name" value="3-HYDROXYISOBUTYRYL-COA HYDROLASE-RELATED"/>
    <property type="match status" value="1"/>
</dbReference>
<evidence type="ECO:0000259" key="2">
    <source>
        <dbReference type="Pfam" id="PF16113"/>
    </source>
</evidence>
<gene>
    <name evidence="3" type="ORF">ACFSF0_01375</name>
</gene>
<comment type="caution">
    <text evidence="3">The sequence shown here is derived from an EMBL/GenBank/DDBJ whole genome shotgun (WGS) entry which is preliminary data.</text>
</comment>
<evidence type="ECO:0000256" key="1">
    <source>
        <dbReference type="ARBA" id="ARBA00022801"/>
    </source>
</evidence>
<dbReference type="SUPFAM" id="SSF52096">
    <property type="entry name" value="ClpP/crotonase"/>
    <property type="match status" value="1"/>
</dbReference>